<evidence type="ECO:0000256" key="4">
    <source>
        <dbReference type="ARBA" id="ARBA00022763"/>
    </source>
</evidence>
<comment type="function">
    <text evidence="7">Sequence-specific endonuclease that cleaves unmethylated GATC sequences. It is involved in DNA mismatch repair.</text>
</comment>
<keyword evidence="3 7" id="KW-0255">Endonuclease</keyword>
<dbReference type="EMBL" id="CP026604">
    <property type="protein sequence ID" value="AWB67114.1"/>
    <property type="molecule type" value="Genomic_DNA"/>
</dbReference>
<dbReference type="GO" id="GO:0016787">
    <property type="term" value="F:hydrolase activity"/>
    <property type="evidence" value="ECO:0007669"/>
    <property type="project" value="UniProtKB-KW"/>
</dbReference>
<keyword evidence="10" id="KW-1185">Reference proteome</keyword>
<dbReference type="SUPFAM" id="SSF52980">
    <property type="entry name" value="Restriction endonuclease-like"/>
    <property type="match status" value="1"/>
</dbReference>
<dbReference type="GO" id="GO:0006298">
    <property type="term" value="P:mismatch repair"/>
    <property type="evidence" value="ECO:0007669"/>
    <property type="project" value="UniProtKB-UniRule"/>
</dbReference>
<comment type="subcellular location">
    <subcellularLocation>
        <location evidence="7">Cytoplasm</location>
    </subcellularLocation>
</comment>
<accession>A0A2S0VSC6</accession>
<sequence>MQPIVNEPQSEQELLDRAVNLAGLNLAQLADMAGVSVPCNLQKEKGWAGQLLECLLGAYAGSKPVPDFEHLNIELKTLPISRQGSPLETTYVCVAPLTNVAGLTWQDSVVKKKLSRVLWIPILAERTIPVAERIIGYPLLWSPSAQEEQALQADWEELMEMIALGQIEQITAKHGEVMQIRPKAANASIRTAAVGHHGQPIEALPRGFYLKKNFTQTILRNSTV</sequence>
<keyword evidence="5 7" id="KW-0378">Hydrolase</keyword>
<evidence type="ECO:0000256" key="3">
    <source>
        <dbReference type="ARBA" id="ARBA00022759"/>
    </source>
</evidence>
<dbReference type="Proteomes" id="UP000244441">
    <property type="component" value="Chromosome"/>
</dbReference>
<keyword evidence="4 7" id="KW-0227">DNA damage</keyword>
<dbReference type="InterPro" id="IPR004230">
    <property type="entry name" value="DNA_mismatch_repair_MutH"/>
</dbReference>
<dbReference type="AlphaFoldDB" id="A0A2S0VSC6"/>
<organism evidence="9 10">
    <name type="scientific">Saccharobesus litoralis</name>
    <dbReference type="NCBI Taxonomy" id="2172099"/>
    <lineage>
        <taxon>Bacteria</taxon>
        <taxon>Pseudomonadati</taxon>
        <taxon>Pseudomonadota</taxon>
        <taxon>Gammaproteobacteria</taxon>
        <taxon>Alteromonadales</taxon>
        <taxon>Alteromonadaceae</taxon>
        <taxon>Saccharobesus</taxon>
    </lineage>
</organism>
<keyword evidence="1 7" id="KW-0963">Cytoplasm</keyword>
<reference evidence="9 10" key="1">
    <citation type="submission" date="2018-01" db="EMBL/GenBank/DDBJ databases">
        <title>Genome sequence of a Cantenovulum-like bacteria.</title>
        <authorList>
            <person name="Tan W.R."/>
            <person name="Lau N.-S."/>
            <person name="Go F."/>
            <person name="Amirul A.-A.A."/>
        </authorList>
    </citation>
    <scope>NUCLEOTIDE SEQUENCE [LARGE SCALE GENOMIC DNA]</scope>
    <source>
        <strain evidence="9 10">CCB-QB4</strain>
    </source>
</reference>
<dbReference type="Pfam" id="PF02976">
    <property type="entry name" value="MutH"/>
    <property type="match status" value="1"/>
</dbReference>
<evidence type="ECO:0000256" key="2">
    <source>
        <dbReference type="ARBA" id="ARBA00022722"/>
    </source>
</evidence>
<evidence type="ECO:0000313" key="10">
    <source>
        <dbReference type="Proteomes" id="UP000244441"/>
    </source>
</evidence>
<dbReference type="NCBIfam" id="NF003458">
    <property type="entry name" value="PRK05070.1"/>
    <property type="match status" value="1"/>
</dbReference>
<keyword evidence="2 7" id="KW-0540">Nuclease</keyword>
<gene>
    <name evidence="7" type="primary">mutH</name>
    <name evidence="9" type="ORF">C2869_12020</name>
</gene>
<dbReference type="KEGG" id="cate:C2869_12020"/>
<dbReference type="OrthoDB" id="5634909at2"/>
<dbReference type="SMART" id="SM00927">
    <property type="entry name" value="MutH"/>
    <property type="match status" value="1"/>
</dbReference>
<protein>
    <recommendedName>
        <fullName evidence="7">DNA mismatch repair protein MutH</fullName>
    </recommendedName>
    <alternativeName>
        <fullName evidence="7">Methyl-directed mismatch repair protein</fullName>
    </alternativeName>
</protein>
<dbReference type="GO" id="GO:0005737">
    <property type="term" value="C:cytoplasm"/>
    <property type="evidence" value="ECO:0007669"/>
    <property type="project" value="UniProtKB-SubCell"/>
</dbReference>
<keyword evidence="6 7" id="KW-0234">DNA repair</keyword>
<evidence type="ECO:0000256" key="1">
    <source>
        <dbReference type="ARBA" id="ARBA00022490"/>
    </source>
</evidence>
<evidence type="ECO:0000259" key="8">
    <source>
        <dbReference type="SMART" id="SM00927"/>
    </source>
</evidence>
<evidence type="ECO:0000256" key="7">
    <source>
        <dbReference type="HAMAP-Rule" id="MF_00759"/>
    </source>
</evidence>
<dbReference type="GO" id="GO:0006304">
    <property type="term" value="P:DNA modification"/>
    <property type="evidence" value="ECO:0007669"/>
    <property type="project" value="InterPro"/>
</dbReference>
<dbReference type="InterPro" id="IPR011335">
    <property type="entry name" value="Restrct_endonuc-II-like"/>
</dbReference>
<proteinExistence type="inferred from homology"/>
<dbReference type="HAMAP" id="MF_00759">
    <property type="entry name" value="MutH"/>
    <property type="match status" value="1"/>
</dbReference>
<dbReference type="NCBIfam" id="TIGR02248">
    <property type="entry name" value="mutH_TIGR"/>
    <property type="match status" value="1"/>
</dbReference>
<evidence type="ECO:0000313" key="9">
    <source>
        <dbReference type="EMBL" id="AWB67114.1"/>
    </source>
</evidence>
<dbReference type="CDD" id="cd00583">
    <property type="entry name" value="MutH-like"/>
    <property type="match status" value="1"/>
</dbReference>
<dbReference type="GO" id="GO:0004519">
    <property type="term" value="F:endonuclease activity"/>
    <property type="evidence" value="ECO:0007669"/>
    <property type="project" value="UniProtKB-UniRule"/>
</dbReference>
<dbReference type="RefSeq" id="WP_108603163.1">
    <property type="nucleotide sequence ID" value="NZ_CP026604.1"/>
</dbReference>
<feature type="domain" description="DNA mismatch repair MutH/Type II restriction enzyme Sau3AI" evidence="8">
    <location>
        <begin position="56"/>
        <end position="154"/>
    </location>
</feature>
<dbReference type="GO" id="GO:0003677">
    <property type="term" value="F:DNA binding"/>
    <property type="evidence" value="ECO:0007669"/>
    <property type="project" value="InterPro"/>
</dbReference>
<dbReference type="InterPro" id="IPR037057">
    <property type="entry name" value="DNA_rep_MutH/T2_RE_sf"/>
</dbReference>
<evidence type="ECO:0000256" key="6">
    <source>
        <dbReference type="ARBA" id="ARBA00023204"/>
    </source>
</evidence>
<name>A0A2S0VSC6_9ALTE</name>
<dbReference type="InterPro" id="IPR011337">
    <property type="entry name" value="DNA_rep_MutH/RE_typeII_Sau3AI"/>
</dbReference>
<dbReference type="Gene3D" id="3.40.600.10">
    <property type="entry name" value="DNA mismatch repair MutH/Restriction endonuclease, type II"/>
    <property type="match status" value="1"/>
</dbReference>
<evidence type="ECO:0000256" key="5">
    <source>
        <dbReference type="ARBA" id="ARBA00022801"/>
    </source>
</evidence>
<comment type="similarity">
    <text evidence="7">Belongs to the MutH family.</text>
</comment>